<proteinExistence type="predicted"/>
<dbReference type="OrthoDB" id="5479843at2759"/>
<feature type="compositionally biased region" description="Acidic residues" evidence="1">
    <location>
        <begin position="40"/>
        <end position="52"/>
    </location>
</feature>
<reference evidence="2 3" key="1">
    <citation type="journal article" date="2018" name="Nat. Ecol. Evol.">
        <title>Pezizomycetes genomes reveal the molecular basis of ectomycorrhizal truffle lifestyle.</title>
        <authorList>
            <person name="Murat C."/>
            <person name="Payen T."/>
            <person name="Noel B."/>
            <person name="Kuo A."/>
            <person name="Morin E."/>
            <person name="Chen J."/>
            <person name="Kohler A."/>
            <person name="Krizsan K."/>
            <person name="Balestrini R."/>
            <person name="Da Silva C."/>
            <person name="Montanini B."/>
            <person name="Hainaut M."/>
            <person name="Levati E."/>
            <person name="Barry K.W."/>
            <person name="Belfiori B."/>
            <person name="Cichocki N."/>
            <person name="Clum A."/>
            <person name="Dockter R.B."/>
            <person name="Fauchery L."/>
            <person name="Guy J."/>
            <person name="Iotti M."/>
            <person name="Le Tacon F."/>
            <person name="Lindquist E.A."/>
            <person name="Lipzen A."/>
            <person name="Malagnac F."/>
            <person name="Mello A."/>
            <person name="Molinier V."/>
            <person name="Miyauchi S."/>
            <person name="Poulain J."/>
            <person name="Riccioni C."/>
            <person name="Rubini A."/>
            <person name="Sitrit Y."/>
            <person name="Splivallo R."/>
            <person name="Traeger S."/>
            <person name="Wang M."/>
            <person name="Zifcakova L."/>
            <person name="Wipf D."/>
            <person name="Zambonelli A."/>
            <person name="Paolocci F."/>
            <person name="Nowrousian M."/>
            <person name="Ottonello S."/>
            <person name="Baldrian P."/>
            <person name="Spatafora J.W."/>
            <person name="Henrissat B."/>
            <person name="Nagy L.G."/>
            <person name="Aury J.M."/>
            <person name="Wincker P."/>
            <person name="Grigoriev I.V."/>
            <person name="Bonfante P."/>
            <person name="Martin F.M."/>
        </authorList>
    </citation>
    <scope>NUCLEOTIDE SEQUENCE [LARGE SCALE GENOMIC DNA]</scope>
    <source>
        <strain evidence="2 3">ATCC MYA-4762</strain>
    </source>
</reference>
<keyword evidence="3" id="KW-1185">Reference proteome</keyword>
<dbReference type="Proteomes" id="UP000267821">
    <property type="component" value="Unassembled WGS sequence"/>
</dbReference>
<feature type="non-terminal residue" evidence="2">
    <location>
        <position position="52"/>
    </location>
</feature>
<feature type="compositionally biased region" description="Polar residues" evidence="1">
    <location>
        <begin position="23"/>
        <end position="33"/>
    </location>
</feature>
<dbReference type="EMBL" id="ML121595">
    <property type="protein sequence ID" value="RPB19236.1"/>
    <property type="molecule type" value="Genomic_DNA"/>
</dbReference>
<evidence type="ECO:0000313" key="2">
    <source>
        <dbReference type="EMBL" id="RPB19236.1"/>
    </source>
</evidence>
<feature type="region of interest" description="Disordered" evidence="1">
    <location>
        <begin position="1"/>
        <end position="52"/>
    </location>
</feature>
<dbReference type="InParanoid" id="A0A3N4L9E6"/>
<gene>
    <name evidence="2" type="ORF">L211DRAFT_842861</name>
</gene>
<accession>A0A3N4L9E6</accession>
<dbReference type="AlphaFoldDB" id="A0A3N4L9E6"/>
<evidence type="ECO:0000313" key="3">
    <source>
        <dbReference type="Proteomes" id="UP000267821"/>
    </source>
</evidence>
<protein>
    <submittedName>
        <fullName evidence="2">Uncharacterized protein</fullName>
    </submittedName>
</protein>
<evidence type="ECO:0000256" key="1">
    <source>
        <dbReference type="SAM" id="MobiDB-lite"/>
    </source>
</evidence>
<organism evidence="2 3">
    <name type="scientific">Terfezia boudieri ATCC MYA-4762</name>
    <dbReference type="NCBI Taxonomy" id="1051890"/>
    <lineage>
        <taxon>Eukaryota</taxon>
        <taxon>Fungi</taxon>
        <taxon>Dikarya</taxon>
        <taxon>Ascomycota</taxon>
        <taxon>Pezizomycotina</taxon>
        <taxon>Pezizomycetes</taxon>
        <taxon>Pezizales</taxon>
        <taxon>Pezizaceae</taxon>
        <taxon>Terfezia</taxon>
    </lineage>
</organism>
<name>A0A3N4L9E6_9PEZI</name>
<sequence length="52" mass="5656">MMPPKRPGPRVVNTVKRPRSQFPLDSTSASGSEQVVEVTTTEEDSNELAEIG</sequence>